<protein>
    <submittedName>
        <fullName evidence="2">Phosphotransferase</fullName>
    </submittedName>
</protein>
<accession>A0ABU2ZTZ9</accession>
<dbReference type="Proteomes" id="UP001253545">
    <property type="component" value="Unassembled WGS sequence"/>
</dbReference>
<evidence type="ECO:0000259" key="1">
    <source>
        <dbReference type="SMART" id="SM00587"/>
    </source>
</evidence>
<feature type="domain" description="CHK kinase-like" evidence="1">
    <location>
        <begin position="124"/>
        <end position="301"/>
    </location>
</feature>
<dbReference type="InterPro" id="IPR004119">
    <property type="entry name" value="EcKL"/>
</dbReference>
<dbReference type="SMART" id="SM00587">
    <property type="entry name" value="CHK"/>
    <property type="match status" value="1"/>
</dbReference>
<dbReference type="Gene3D" id="3.90.1200.10">
    <property type="match status" value="1"/>
</dbReference>
<evidence type="ECO:0000313" key="2">
    <source>
        <dbReference type="EMBL" id="MDT0595881.1"/>
    </source>
</evidence>
<dbReference type="InterPro" id="IPR011009">
    <property type="entry name" value="Kinase-like_dom_sf"/>
</dbReference>
<dbReference type="SUPFAM" id="SSF56112">
    <property type="entry name" value="Protein kinase-like (PK-like)"/>
    <property type="match status" value="1"/>
</dbReference>
<reference evidence="2 3" key="1">
    <citation type="submission" date="2023-09" db="EMBL/GenBank/DDBJ databases">
        <authorList>
            <person name="Rey-Velasco X."/>
        </authorList>
    </citation>
    <scope>NUCLEOTIDE SEQUENCE [LARGE SCALE GENOMIC DNA]</scope>
    <source>
        <strain evidence="2 3">P117</strain>
    </source>
</reference>
<dbReference type="PANTHER" id="PTHR11012">
    <property type="entry name" value="PROTEIN KINASE-LIKE DOMAIN-CONTAINING"/>
    <property type="match status" value="1"/>
</dbReference>
<organism evidence="2 3">
    <name type="scientific">Glaciecola petra</name>
    <dbReference type="NCBI Taxonomy" id="3075602"/>
    <lineage>
        <taxon>Bacteria</taxon>
        <taxon>Pseudomonadati</taxon>
        <taxon>Pseudomonadota</taxon>
        <taxon>Gammaproteobacteria</taxon>
        <taxon>Alteromonadales</taxon>
        <taxon>Alteromonadaceae</taxon>
        <taxon>Glaciecola</taxon>
    </lineage>
</organism>
<dbReference type="PANTHER" id="PTHR11012:SF30">
    <property type="entry name" value="PROTEIN KINASE-LIKE DOMAIN-CONTAINING"/>
    <property type="match status" value="1"/>
</dbReference>
<dbReference type="InterPro" id="IPR015897">
    <property type="entry name" value="CHK_kinase-like"/>
</dbReference>
<proteinExistence type="predicted"/>
<dbReference type="RefSeq" id="WP_311369400.1">
    <property type="nucleotide sequence ID" value="NZ_JAVRHX010000004.1"/>
</dbReference>
<name>A0ABU2ZTZ9_9ALTE</name>
<keyword evidence="3" id="KW-1185">Reference proteome</keyword>
<evidence type="ECO:0000313" key="3">
    <source>
        <dbReference type="Proteomes" id="UP001253545"/>
    </source>
</evidence>
<comment type="caution">
    <text evidence="2">The sequence shown here is derived from an EMBL/GenBank/DDBJ whole genome shotgun (WGS) entry which is preliminary data.</text>
</comment>
<dbReference type="Pfam" id="PF02958">
    <property type="entry name" value="EcKL"/>
    <property type="match status" value="2"/>
</dbReference>
<gene>
    <name evidence="2" type="ORF">RM552_13580</name>
</gene>
<dbReference type="EMBL" id="JAVRHX010000004">
    <property type="protein sequence ID" value="MDT0595881.1"/>
    <property type="molecule type" value="Genomic_DNA"/>
</dbReference>
<sequence length="355" mass="40846">MKFNVLHYLQDFYTDSKISKLEKVQSLWSDYGEIARYWVPSIDSSIIVKVINIQQQNNHPRGWNTDISHQRKLSSYQNELNFYRHFSSISNSLISSTTINKQKVPICKVPTLIDSHTNEDSIFLILEDLDCRKYVVRHSIGNMQNAKIGLTWLAYFHAAFLQCGSSGKNNGKYTDNKAISISPDLSLVWPHGNYWHLKTRPDEFTAMPEGELKNAAKHIDEKLRQTQYQCLLHGDAKLANFCFHKNNKNVAAVDFQYTGKGAGIIDVVYFLGSCFDDDDLSKNAAALLNFYFEQLASAIDDVLDTNQKQTLEKEWRDLYAFAWADFERFLQGWSPQHKKLTQYSQMQTQIALSGL</sequence>